<dbReference type="HOGENOM" id="CLU_656630_0_0_4"/>
<feature type="chain" id="PRO_5003699513" description="DUF3570 domain-containing protein" evidence="1">
    <location>
        <begin position="31"/>
        <end position="456"/>
    </location>
</feature>
<feature type="signal peptide" evidence="1">
    <location>
        <begin position="1"/>
        <end position="30"/>
    </location>
</feature>
<dbReference type="InterPro" id="IPR021953">
    <property type="entry name" value="DUF3570"/>
</dbReference>
<evidence type="ECO:0008006" key="4">
    <source>
        <dbReference type="Google" id="ProtNLM"/>
    </source>
</evidence>
<gene>
    <name evidence="2" type="ORF">LepocDRAFT_00004810</name>
</gene>
<sequence>MTPSPKVPVRRALATATAGLLGASFGGVEASGLTIPNAPWQADTALYVYHEGSGGVSAYEPMLSMHRTDAYDRTVSLKLTLDAVSGASPTGGVPQRTAVTHTGASGQSSYVTPANNIPVDPNFKDHRVSLSGGLDRPWGRDQRLSLGGGLSVEGDFFSVSGNAAVAREFNDKNTTLSYGVGLEYDQISPKGGPPNALQSPNATTTTPVVAQTCTSASGRPVSCSGGATNTASRTVLSGLVGVSQVMARRWLTQVNLGLEYGSGYFNDPYKIISVINPITGNPVGDAFVTEGRPSSRTRASLFWQNKIHPFSEDVIDVSYRLYRDDWGITSHTVDAHYRFEVPSAGFYIEPHWRSYRQGAANFYHPWLVDGVDYNQTTHSANVAYASADRRLGAMKAQTVGAKLAFALGHEEELGLRLEHYTQTSQQPTGGPAYFDSVQVVPDLSATMLMVTYSFNY</sequence>
<organism evidence="2 3">
    <name type="scientific">Leptothrix ochracea L12</name>
    <dbReference type="NCBI Taxonomy" id="735332"/>
    <lineage>
        <taxon>Bacteria</taxon>
        <taxon>Pseudomonadati</taxon>
        <taxon>Pseudomonadota</taxon>
        <taxon>Betaproteobacteria</taxon>
        <taxon>Burkholderiales</taxon>
        <taxon>Sphaerotilaceae</taxon>
        <taxon>Leptothrix</taxon>
    </lineage>
</organism>
<keyword evidence="1" id="KW-0732">Signal</keyword>
<reference evidence="2 3" key="1">
    <citation type="submission" date="2012-04" db="EMBL/GenBank/DDBJ databases">
        <title>Improved High-Quality Draft sequence of Leptothrix ochracea L12.</title>
        <authorList>
            <consortium name="US DOE Joint Genome Institute"/>
            <person name="Lucas S."/>
            <person name="Han J."/>
            <person name="Lapidus A."/>
            <person name="Cheng J.-F."/>
            <person name="Goodwin L."/>
            <person name="Pitluck S."/>
            <person name="Peters L."/>
            <person name="Zeytun A."/>
            <person name="Detter J.C."/>
            <person name="Han C."/>
            <person name="Tapia R."/>
            <person name="Land M."/>
            <person name="Hauser L."/>
            <person name="Kyrpides N."/>
            <person name="Ivanova N."/>
            <person name="Pagani I."/>
            <person name="Stepanauskas R."/>
            <person name="Masland D."/>
            <person name="Poulton N."/>
            <person name="Emerson D."/>
            <person name="Fleming E."/>
            <person name="Woyke T."/>
        </authorList>
    </citation>
    <scope>NUCLEOTIDE SEQUENCE [LARGE SCALE GENOMIC DNA]</scope>
    <source>
        <strain evidence="2 3">L12</strain>
    </source>
</reference>
<accession>I4Z698</accession>
<keyword evidence="3" id="KW-1185">Reference proteome</keyword>
<protein>
    <recommendedName>
        <fullName evidence="4">DUF3570 domain-containing protein</fullName>
    </recommendedName>
</protein>
<dbReference type="AlphaFoldDB" id="I4Z698"/>
<evidence type="ECO:0000313" key="2">
    <source>
        <dbReference type="EMBL" id="EIM31740.1"/>
    </source>
</evidence>
<dbReference type="Pfam" id="PF12094">
    <property type="entry name" value="DUF3570"/>
    <property type="match status" value="1"/>
</dbReference>
<dbReference type="Proteomes" id="UP000053899">
    <property type="component" value="Unassembled WGS sequence"/>
</dbReference>
<evidence type="ECO:0000313" key="3">
    <source>
        <dbReference type="Proteomes" id="UP000053899"/>
    </source>
</evidence>
<proteinExistence type="predicted"/>
<evidence type="ECO:0000256" key="1">
    <source>
        <dbReference type="SAM" id="SignalP"/>
    </source>
</evidence>
<name>I4Z698_9BURK</name>
<dbReference type="EMBL" id="JH660669">
    <property type="protein sequence ID" value="EIM31740.1"/>
    <property type="molecule type" value="Genomic_DNA"/>
</dbReference>